<feature type="domain" description="RNA polymerase sigma factor 70 region 4 type 2" evidence="3">
    <location>
        <begin position="109"/>
        <end position="159"/>
    </location>
</feature>
<evidence type="ECO:0000313" key="5">
    <source>
        <dbReference type="EMBL" id="NGZ84180.1"/>
    </source>
</evidence>
<dbReference type="PROSITE" id="PS01063">
    <property type="entry name" value="SIGMA70_ECF"/>
    <property type="match status" value="1"/>
</dbReference>
<evidence type="ECO:0000256" key="1">
    <source>
        <dbReference type="RuleBase" id="RU000716"/>
    </source>
</evidence>
<evidence type="ECO:0000259" key="4">
    <source>
        <dbReference type="Pfam" id="PF20239"/>
    </source>
</evidence>
<dbReference type="Gene3D" id="1.10.1740.10">
    <property type="match status" value="1"/>
</dbReference>
<evidence type="ECO:0000313" key="6">
    <source>
        <dbReference type="Proteomes" id="UP000666369"/>
    </source>
</evidence>
<dbReference type="Pfam" id="PF08281">
    <property type="entry name" value="Sigma70_r4_2"/>
    <property type="match status" value="1"/>
</dbReference>
<evidence type="ECO:0000259" key="2">
    <source>
        <dbReference type="Pfam" id="PF04542"/>
    </source>
</evidence>
<proteinExistence type="inferred from homology"/>
<dbReference type="InterPro" id="IPR013324">
    <property type="entry name" value="RNA_pol_sigma_r3/r4-like"/>
</dbReference>
<feature type="domain" description="RNA polymerase sigma-70 region 2" evidence="2">
    <location>
        <begin position="5"/>
        <end position="64"/>
    </location>
</feature>
<accession>A0ABX0FI35</accession>
<dbReference type="SUPFAM" id="SSF88659">
    <property type="entry name" value="Sigma3 and sigma4 domains of RNA polymerase sigma factors"/>
    <property type="match status" value="1"/>
</dbReference>
<keyword evidence="6" id="KW-1185">Reference proteome</keyword>
<dbReference type="InterPro" id="IPR013249">
    <property type="entry name" value="RNA_pol_sigma70_r4_t2"/>
</dbReference>
<keyword evidence="1" id="KW-0731">Sigma factor</keyword>
<reference evidence="5 6" key="1">
    <citation type="submission" date="2020-01" db="EMBL/GenBank/DDBJ databases">
        <authorList>
            <person name="Lee S.D."/>
        </authorList>
    </citation>
    <scope>NUCLEOTIDE SEQUENCE [LARGE SCALE GENOMIC DNA]</scope>
    <source>
        <strain evidence="5 6">SAP-35</strain>
    </source>
</reference>
<dbReference type="PANTHER" id="PTHR47756">
    <property type="entry name" value="BLL6612 PROTEIN-RELATED"/>
    <property type="match status" value="1"/>
</dbReference>
<dbReference type="SUPFAM" id="SSF88946">
    <property type="entry name" value="Sigma2 domain of RNA polymerase sigma factors"/>
    <property type="match status" value="1"/>
</dbReference>
<evidence type="ECO:0000259" key="3">
    <source>
        <dbReference type="Pfam" id="PF08281"/>
    </source>
</evidence>
<feature type="domain" description="DUF6596" evidence="4">
    <location>
        <begin position="177"/>
        <end position="277"/>
    </location>
</feature>
<organism evidence="5 6">
    <name type="scientific">Duganella aceris</name>
    <dbReference type="NCBI Taxonomy" id="2703883"/>
    <lineage>
        <taxon>Bacteria</taxon>
        <taxon>Pseudomonadati</taxon>
        <taxon>Pseudomonadota</taxon>
        <taxon>Betaproteobacteria</taxon>
        <taxon>Burkholderiales</taxon>
        <taxon>Oxalobacteraceae</taxon>
        <taxon>Telluria group</taxon>
        <taxon>Duganella</taxon>
    </lineage>
</organism>
<dbReference type="Pfam" id="PF04542">
    <property type="entry name" value="Sigma70_r2"/>
    <property type="match status" value="1"/>
</dbReference>
<dbReference type="Proteomes" id="UP000666369">
    <property type="component" value="Unassembled WGS sequence"/>
</dbReference>
<dbReference type="RefSeq" id="WP_166101579.1">
    <property type="nucleotide sequence ID" value="NZ_JAADJT010000003.1"/>
</dbReference>
<dbReference type="InterPro" id="IPR000838">
    <property type="entry name" value="RNA_pol_sigma70_ECF_CS"/>
</dbReference>
<sequence length="407" mass="44375">MESARIIAVLARMLRDVGQAEELAQDALVLALERWPQTGVPEQPAAWLMTVAKNRALDVLRRRQLHQQKEPELTYEIEAQLQDAAPALDAAVADALENDIGDDLLRLVFIACHPVLPTDGRVALTLRLLGGLSTEEIARAFLVAEATVAQRIVRAKRTLAEAKVAFEAPRAHELVERLASVLQVIYLIYNEGYSASAGADWMRPALCEEALRLGRILAGLMPDEAEVHGLAALMEIQSSRTRARVGPTGEPILLLEQDRSRWDQLLIRRGLAALARAERSGRGLGPYGLQAAIAACHARARLAADTDWQRIAALYDALSQLAPSPVVELNRAVALSMAYGPAAGLEVVDGLLEAPALKHYHLLPSVRGDLLAKLGRHAEARREFERAAGLTQNERERQLLLARAGGI</sequence>
<dbReference type="NCBIfam" id="TIGR02937">
    <property type="entry name" value="sigma70-ECF"/>
    <property type="match status" value="1"/>
</dbReference>
<name>A0ABX0FI35_9BURK</name>
<comment type="caution">
    <text evidence="5">The sequence shown here is derived from an EMBL/GenBank/DDBJ whole genome shotgun (WGS) entry which is preliminary data.</text>
</comment>
<dbReference type="InterPro" id="IPR013325">
    <property type="entry name" value="RNA_pol_sigma_r2"/>
</dbReference>
<dbReference type="Pfam" id="PF20239">
    <property type="entry name" value="DUF6596"/>
    <property type="match status" value="1"/>
</dbReference>
<comment type="similarity">
    <text evidence="1">Belongs to the sigma-70 factor family. ECF subfamily.</text>
</comment>
<keyword evidence="1" id="KW-0805">Transcription regulation</keyword>
<dbReference type="InterPro" id="IPR046531">
    <property type="entry name" value="DUF6596"/>
</dbReference>
<dbReference type="InterPro" id="IPR014284">
    <property type="entry name" value="RNA_pol_sigma-70_dom"/>
</dbReference>
<protein>
    <recommendedName>
        <fullName evidence="1">RNA polymerase sigma factor</fullName>
    </recommendedName>
</protein>
<keyword evidence="1" id="KW-0238">DNA-binding</keyword>
<keyword evidence="1" id="KW-0804">Transcription</keyword>
<gene>
    <name evidence="5" type="ORF">GW587_07925</name>
</gene>
<dbReference type="InterPro" id="IPR007627">
    <property type="entry name" value="RNA_pol_sigma70_r2"/>
</dbReference>
<reference evidence="6" key="2">
    <citation type="submission" date="2023-07" db="EMBL/GenBank/DDBJ databases">
        <title>Duganella aceri sp. nov., isolated from tree sap.</title>
        <authorList>
            <person name="Kim I.S."/>
        </authorList>
    </citation>
    <scope>NUCLEOTIDE SEQUENCE [LARGE SCALE GENOMIC DNA]</scope>
    <source>
        <strain evidence="6">SAP-35</strain>
    </source>
</reference>
<dbReference type="EMBL" id="JAADJT010000003">
    <property type="protein sequence ID" value="NGZ84180.1"/>
    <property type="molecule type" value="Genomic_DNA"/>
</dbReference>
<dbReference type="PANTHER" id="PTHR47756:SF1">
    <property type="entry name" value="BLL0085 PROTEIN"/>
    <property type="match status" value="1"/>
</dbReference>
<dbReference type="InterPro" id="IPR036388">
    <property type="entry name" value="WH-like_DNA-bd_sf"/>
</dbReference>
<dbReference type="Gene3D" id="1.10.10.10">
    <property type="entry name" value="Winged helix-like DNA-binding domain superfamily/Winged helix DNA-binding domain"/>
    <property type="match status" value="1"/>
</dbReference>